<dbReference type="SUPFAM" id="SSF53474">
    <property type="entry name" value="alpha/beta-Hydrolases"/>
    <property type="match status" value="1"/>
</dbReference>
<evidence type="ECO:0000313" key="3">
    <source>
        <dbReference type="Proteomes" id="UP000480684"/>
    </source>
</evidence>
<dbReference type="GO" id="GO:0042171">
    <property type="term" value="F:lysophosphatidic acid acyltransferase activity"/>
    <property type="evidence" value="ECO:0007669"/>
    <property type="project" value="TreeGrafter"/>
</dbReference>
<sequence>MAAPRPIVVMIHGAFAGGWCFDVFRETFAAQDWTCHTPDLIGHGGRRDAKDGLRGVGLADYRAELATFIRALPAPPLLLGHSMGAVLAQQLAAEGLARGLVLVSPAPRAGILPTSTAEKAAAQGLMSLGAFWQDAIHPNFEIAAHDSLNKIPPAQQRALFDRFGPESGRALFELFFWMLDPTAASAVDVAAVRCPVLCLGGSDDRVFSTATLQATAAPYVGATIRELSGHGHMLP</sequence>
<dbReference type="Proteomes" id="UP000480684">
    <property type="component" value="Unassembled WGS sequence"/>
</dbReference>
<keyword evidence="3" id="KW-1185">Reference proteome</keyword>
<organism evidence="2 3">
    <name type="scientific">Magnetospirillum aberrantis SpK</name>
    <dbReference type="NCBI Taxonomy" id="908842"/>
    <lineage>
        <taxon>Bacteria</taxon>
        <taxon>Pseudomonadati</taxon>
        <taxon>Pseudomonadota</taxon>
        <taxon>Alphaproteobacteria</taxon>
        <taxon>Rhodospirillales</taxon>
        <taxon>Rhodospirillaceae</taxon>
        <taxon>Magnetospirillum</taxon>
    </lineage>
</organism>
<dbReference type="AlphaFoldDB" id="A0A7C9UZ37"/>
<dbReference type="GO" id="GO:0055088">
    <property type="term" value="P:lipid homeostasis"/>
    <property type="evidence" value="ECO:0007669"/>
    <property type="project" value="TreeGrafter"/>
</dbReference>
<accession>A0A7C9UZ37</accession>
<dbReference type="EMBL" id="JAAIYP010000035">
    <property type="protein sequence ID" value="NFV80291.1"/>
    <property type="molecule type" value="Genomic_DNA"/>
</dbReference>
<feature type="non-terminal residue" evidence="2">
    <location>
        <position position="235"/>
    </location>
</feature>
<dbReference type="GO" id="GO:0006654">
    <property type="term" value="P:phosphatidic acid biosynthetic process"/>
    <property type="evidence" value="ECO:0007669"/>
    <property type="project" value="TreeGrafter"/>
</dbReference>
<comment type="caution">
    <text evidence="2">The sequence shown here is derived from an EMBL/GenBank/DDBJ whole genome shotgun (WGS) entry which is preliminary data.</text>
</comment>
<name>A0A7C9UZ37_9PROT</name>
<protein>
    <submittedName>
        <fullName evidence="2">Alpha/beta hydrolase</fullName>
    </submittedName>
</protein>
<dbReference type="Pfam" id="PF12697">
    <property type="entry name" value="Abhydrolase_6"/>
    <property type="match status" value="1"/>
</dbReference>
<dbReference type="PANTHER" id="PTHR42886">
    <property type="entry name" value="RE40534P-RELATED"/>
    <property type="match status" value="1"/>
</dbReference>
<dbReference type="GO" id="GO:0052689">
    <property type="term" value="F:carboxylic ester hydrolase activity"/>
    <property type="evidence" value="ECO:0007669"/>
    <property type="project" value="TreeGrafter"/>
</dbReference>
<dbReference type="RefSeq" id="WP_163678230.1">
    <property type="nucleotide sequence ID" value="NZ_JAAIYP010000035.1"/>
</dbReference>
<feature type="domain" description="AB hydrolase-1" evidence="1">
    <location>
        <begin position="8"/>
        <end position="233"/>
    </location>
</feature>
<dbReference type="Gene3D" id="3.40.50.1820">
    <property type="entry name" value="alpha/beta hydrolase"/>
    <property type="match status" value="1"/>
</dbReference>
<keyword evidence="2" id="KW-0378">Hydrolase</keyword>
<evidence type="ECO:0000259" key="1">
    <source>
        <dbReference type="Pfam" id="PF12697"/>
    </source>
</evidence>
<proteinExistence type="predicted"/>
<dbReference type="InterPro" id="IPR000073">
    <property type="entry name" value="AB_hydrolase_1"/>
</dbReference>
<dbReference type="PANTHER" id="PTHR42886:SF42">
    <property type="entry name" value="ALPHA_BETA-HYDROLASES SUPERFAMILY PROTEIN"/>
    <property type="match status" value="1"/>
</dbReference>
<gene>
    <name evidence="2" type="ORF">G4223_09220</name>
</gene>
<evidence type="ECO:0000313" key="2">
    <source>
        <dbReference type="EMBL" id="NFV80291.1"/>
    </source>
</evidence>
<reference evidence="2 3" key="1">
    <citation type="submission" date="2020-02" db="EMBL/GenBank/DDBJ databases">
        <authorList>
            <person name="Dziuba M."/>
            <person name="Kuznetsov B."/>
            <person name="Mardanov A."/>
            <person name="Ravin N."/>
            <person name="Grouzdev D."/>
        </authorList>
    </citation>
    <scope>NUCLEOTIDE SEQUENCE [LARGE SCALE GENOMIC DNA]</scope>
    <source>
        <strain evidence="2 3">SpK</strain>
    </source>
</reference>
<dbReference type="InterPro" id="IPR029058">
    <property type="entry name" value="AB_hydrolase_fold"/>
</dbReference>